<protein>
    <submittedName>
        <fullName evidence="2">DUF3558 domain-containing protein</fullName>
    </submittedName>
</protein>
<feature type="compositionally biased region" description="Low complexity" evidence="1">
    <location>
        <begin position="40"/>
        <end position="62"/>
    </location>
</feature>
<feature type="region of interest" description="Disordered" evidence="1">
    <location>
        <begin position="37"/>
        <end position="63"/>
    </location>
</feature>
<keyword evidence="3" id="KW-1185">Reference proteome</keyword>
<comment type="caution">
    <text evidence="2">The sequence shown here is derived from an EMBL/GenBank/DDBJ whole genome shotgun (WGS) entry which is preliminary data.</text>
</comment>
<name>A0A7X6L7I9_9NOCA</name>
<evidence type="ECO:0000256" key="1">
    <source>
        <dbReference type="SAM" id="MobiDB-lite"/>
    </source>
</evidence>
<accession>A0A7X6L7I9</accession>
<evidence type="ECO:0000313" key="3">
    <source>
        <dbReference type="Proteomes" id="UP000540698"/>
    </source>
</evidence>
<gene>
    <name evidence="2" type="ORF">HGB38_22910</name>
</gene>
<sequence length="202" mass="21588">MRYGTGGEEPMTSWGKFLRGAALAMGAVVVLAGCEDGTGDTPPSTSVAATSTSAPTRSTDPDAALWNPCDLSDSAISATGLDPASKNKDAAGVDFTGWKVCGWRANSRWYDLTVFSGTPTLQDVQKRRDFESFTPQSVGTRNAVEFLDVGDSKQLKCSIAVEVAQGTVLFRVVTRYSIGKQGDPCVEVRRHASELAQYLPRN</sequence>
<dbReference type="AlphaFoldDB" id="A0A7X6L7I9"/>
<evidence type="ECO:0000313" key="2">
    <source>
        <dbReference type="EMBL" id="NKY29045.1"/>
    </source>
</evidence>
<dbReference type="InterPro" id="IPR024520">
    <property type="entry name" value="DUF3558"/>
</dbReference>
<reference evidence="2 3" key="1">
    <citation type="submission" date="2020-04" db="EMBL/GenBank/DDBJ databases">
        <title>MicrobeNet Type strains.</title>
        <authorList>
            <person name="Nicholson A.C."/>
        </authorList>
    </citation>
    <scope>NUCLEOTIDE SEQUENCE [LARGE SCALE GENOMIC DNA]</scope>
    <source>
        <strain evidence="2 3">DSM 44956</strain>
    </source>
</reference>
<proteinExistence type="predicted"/>
<dbReference type="PROSITE" id="PS51257">
    <property type="entry name" value="PROKAR_LIPOPROTEIN"/>
    <property type="match status" value="1"/>
</dbReference>
<dbReference type="Pfam" id="PF12079">
    <property type="entry name" value="DUF3558"/>
    <property type="match status" value="1"/>
</dbReference>
<organism evidence="2 3">
    <name type="scientific">Nocardia gamkensis</name>
    <dbReference type="NCBI Taxonomy" id="352869"/>
    <lineage>
        <taxon>Bacteria</taxon>
        <taxon>Bacillati</taxon>
        <taxon>Actinomycetota</taxon>
        <taxon>Actinomycetes</taxon>
        <taxon>Mycobacteriales</taxon>
        <taxon>Nocardiaceae</taxon>
        <taxon>Nocardia</taxon>
    </lineage>
</organism>
<dbReference type="RefSeq" id="WP_157113877.1">
    <property type="nucleotide sequence ID" value="NZ_JAAXOS010000011.1"/>
</dbReference>
<dbReference type="EMBL" id="JAAXOS010000011">
    <property type="protein sequence ID" value="NKY29045.1"/>
    <property type="molecule type" value="Genomic_DNA"/>
</dbReference>
<dbReference type="Proteomes" id="UP000540698">
    <property type="component" value="Unassembled WGS sequence"/>
</dbReference>